<dbReference type="AlphaFoldDB" id="A0AAD7S3C3"/>
<evidence type="ECO:0000313" key="3">
    <source>
        <dbReference type="Proteomes" id="UP001221898"/>
    </source>
</evidence>
<dbReference type="SUPFAM" id="SSF56672">
    <property type="entry name" value="DNA/RNA polymerases"/>
    <property type="match status" value="1"/>
</dbReference>
<keyword evidence="3" id="KW-1185">Reference proteome</keyword>
<dbReference type="InterPro" id="IPR000477">
    <property type="entry name" value="RT_dom"/>
</dbReference>
<proteinExistence type="predicted"/>
<accession>A0AAD7S3C3</accession>
<reference evidence="2" key="1">
    <citation type="journal article" date="2023" name="Science">
        <title>Genome structures resolve the early diversification of teleost fishes.</title>
        <authorList>
            <person name="Parey E."/>
            <person name="Louis A."/>
            <person name="Montfort J."/>
            <person name="Bouchez O."/>
            <person name="Roques C."/>
            <person name="Iampietro C."/>
            <person name="Lluch J."/>
            <person name="Castinel A."/>
            <person name="Donnadieu C."/>
            <person name="Desvignes T."/>
            <person name="Floi Bucao C."/>
            <person name="Jouanno E."/>
            <person name="Wen M."/>
            <person name="Mejri S."/>
            <person name="Dirks R."/>
            <person name="Jansen H."/>
            <person name="Henkel C."/>
            <person name="Chen W.J."/>
            <person name="Zahm M."/>
            <person name="Cabau C."/>
            <person name="Klopp C."/>
            <person name="Thompson A.W."/>
            <person name="Robinson-Rechavi M."/>
            <person name="Braasch I."/>
            <person name="Lecointre G."/>
            <person name="Bobe J."/>
            <person name="Postlethwait J.H."/>
            <person name="Berthelot C."/>
            <person name="Roest Crollius H."/>
            <person name="Guiguen Y."/>
        </authorList>
    </citation>
    <scope>NUCLEOTIDE SEQUENCE</scope>
    <source>
        <strain evidence="2">NC1722</strain>
    </source>
</reference>
<comment type="caution">
    <text evidence="2">The sequence shown here is derived from an EMBL/GenBank/DDBJ whole genome shotgun (WGS) entry which is preliminary data.</text>
</comment>
<dbReference type="InterPro" id="IPR052560">
    <property type="entry name" value="RdDP_mobile_element"/>
</dbReference>
<feature type="domain" description="Reverse transcriptase" evidence="1">
    <location>
        <begin position="1"/>
        <end position="115"/>
    </location>
</feature>
<gene>
    <name evidence="2" type="ORF">AAFF_G00034620</name>
</gene>
<name>A0AAD7S3C3_9TELE</name>
<evidence type="ECO:0000259" key="1">
    <source>
        <dbReference type="PROSITE" id="PS50878"/>
    </source>
</evidence>
<dbReference type="PROSITE" id="PS50878">
    <property type="entry name" value="RT_POL"/>
    <property type="match status" value="1"/>
</dbReference>
<dbReference type="PANTHER" id="PTHR36688:SF1">
    <property type="entry name" value="ENDONUCLEASE_EXONUCLEASE_PHOSPHATASE DOMAIN-CONTAINING PROTEIN"/>
    <property type="match status" value="1"/>
</dbReference>
<sequence>MFLDLTAAYDTIWRTGLLLKLSWALPSSATKTIGTLLSNRWFRVHLGQSKSKWTRQTNGLPQGSVLAPTLFNLYTNYLPETTSWKFIYADDICLETQASDLNILDKTLNEDVPKL</sequence>
<organism evidence="2 3">
    <name type="scientific">Aldrovandia affinis</name>
    <dbReference type="NCBI Taxonomy" id="143900"/>
    <lineage>
        <taxon>Eukaryota</taxon>
        <taxon>Metazoa</taxon>
        <taxon>Chordata</taxon>
        <taxon>Craniata</taxon>
        <taxon>Vertebrata</taxon>
        <taxon>Euteleostomi</taxon>
        <taxon>Actinopterygii</taxon>
        <taxon>Neopterygii</taxon>
        <taxon>Teleostei</taxon>
        <taxon>Notacanthiformes</taxon>
        <taxon>Halosauridae</taxon>
        <taxon>Aldrovandia</taxon>
    </lineage>
</organism>
<dbReference type="Proteomes" id="UP001221898">
    <property type="component" value="Unassembled WGS sequence"/>
</dbReference>
<dbReference type="EMBL" id="JAINUG010000118">
    <property type="protein sequence ID" value="KAJ8395260.1"/>
    <property type="molecule type" value="Genomic_DNA"/>
</dbReference>
<dbReference type="Pfam" id="PF00078">
    <property type="entry name" value="RVT_1"/>
    <property type="match status" value="1"/>
</dbReference>
<evidence type="ECO:0000313" key="2">
    <source>
        <dbReference type="EMBL" id="KAJ8395260.1"/>
    </source>
</evidence>
<protein>
    <recommendedName>
        <fullName evidence="1">Reverse transcriptase domain-containing protein</fullName>
    </recommendedName>
</protein>
<dbReference type="PANTHER" id="PTHR36688">
    <property type="entry name" value="ENDO/EXONUCLEASE/PHOSPHATASE DOMAIN-CONTAINING PROTEIN"/>
    <property type="match status" value="1"/>
</dbReference>
<dbReference type="InterPro" id="IPR043502">
    <property type="entry name" value="DNA/RNA_pol_sf"/>
</dbReference>